<evidence type="ECO:0000256" key="1">
    <source>
        <dbReference type="SAM" id="MobiDB-lite"/>
    </source>
</evidence>
<dbReference type="Proteomes" id="UP000823775">
    <property type="component" value="Unassembled WGS sequence"/>
</dbReference>
<keyword evidence="3" id="KW-1185">Reference proteome</keyword>
<reference evidence="2 3" key="1">
    <citation type="journal article" date="2021" name="BMC Genomics">
        <title>Datura genome reveals duplications of psychoactive alkaloid biosynthetic genes and high mutation rate following tissue culture.</title>
        <authorList>
            <person name="Rajewski A."/>
            <person name="Carter-House D."/>
            <person name="Stajich J."/>
            <person name="Litt A."/>
        </authorList>
    </citation>
    <scope>NUCLEOTIDE SEQUENCE [LARGE SCALE GENOMIC DNA]</scope>
    <source>
        <strain evidence="2">AR-01</strain>
    </source>
</reference>
<evidence type="ECO:0000313" key="3">
    <source>
        <dbReference type="Proteomes" id="UP000823775"/>
    </source>
</evidence>
<feature type="compositionally biased region" description="Polar residues" evidence="1">
    <location>
        <begin position="171"/>
        <end position="191"/>
    </location>
</feature>
<dbReference type="EMBL" id="JACEIK010000592">
    <property type="protein sequence ID" value="MCD7459533.1"/>
    <property type="molecule type" value="Genomic_DNA"/>
</dbReference>
<protein>
    <submittedName>
        <fullName evidence="2">Uncharacterized protein</fullName>
    </submittedName>
</protein>
<name>A0ABS8SKS2_DATST</name>
<sequence length="299" mass="31912">MDHMIKDCPLLKEEQRKNSKKQQELESKAFKKTIKATRGETSNDESEGGDGENNMVLMSKNDIELDNDSSEENKVELEIGLVPSSTYQVSAAAQNEGTLLKTDSLNVPSESRKELRNSGGTNSEIVGAPNTTPIPPMSTPLDIPSSPPHIFNVPPLASMPPPNDGEIGSFMVSSTAGSSDSSMKTAHSSISPEDESAIGPSSPQKEVDLSSLIVDIRGRYVLPNLAPLSSSPNWSSWSPFSLDPKNVTVIVGSSPKYDSADDLVPLADLKKGAQKWVRSTKGHISASNVPCISGPTSHT</sequence>
<evidence type="ECO:0000313" key="2">
    <source>
        <dbReference type="EMBL" id="MCD7459533.1"/>
    </source>
</evidence>
<feature type="compositionally biased region" description="Basic and acidic residues" evidence="1">
    <location>
        <begin position="1"/>
        <end position="29"/>
    </location>
</feature>
<proteinExistence type="predicted"/>
<comment type="caution">
    <text evidence="2">The sequence shown here is derived from an EMBL/GenBank/DDBJ whole genome shotgun (WGS) entry which is preliminary data.</text>
</comment>
<feature type="region of interest" description="Disordered" evidence="1">
    <location>
        <begin position="1"/>
        <end position="55"/>
    </location>
</feature>
<organism evidence="2 3">
    <name type="scientific">Datura stramonium</name>
    <name type="common">Jimsonweed</name>
    <name type="synonym">Common thornapple</name>
    <dbReference type="NCBI Taxonomy" id="4076"/>
    <lineage>
        <taxon>Eukaryota</taxon>
        <taxon>Viridiplantae</taxon>
        <taxon>Streptophyta</taxon>
        <taxon>Embryophyta</taxon>
        <taxon>Tracheophyta</taxon>
        <taxon>Spermatophyta</taxon>
        <taxon>Magnoliopsida</taxon>
        <taxon>eudicotyledons</taxon>
        <taxon>Gunneridae</taxon>
        <taxon>Pentapetalae</taxon>
        <taxon>asterids</taxon>
        <taxon>lamiids</taxon>
        <taxon>Solanales</taxon>
        <taxon>Solanaceae</taxon>
        <taxon>Solanoideae</taxon>
        <taxon>Datureae</taxon>
        <taxon>Datura</taxon>
    </lineage>
</organism>
<feature type="region of interest" description="Disordered" evidence="1">
    <location>
        <begin position="96"/>
        <end position="205"/>
    </location>
</feature>
<accession>A0ABS8SKS2</accession>
<gene>
    <name evidence="2" type="ORF">HAX54_041197</name>
</gene>
<feature type="compositionally biased region" description="Polar residues" evidence="1">
    <location>
        <begin position="96"/>
        <end position="109"/>
    </location>
</feature>